<dbReference type="RefSeq" id="XP_035346604.1">
    <property type="nucleotide sequence ID" value="XM_035490711.1"/>
</dbReference>
<dbReference type="AlphaFoldDB" id="A0A7H8R2E8"/>
<dbReference type="KEGG" id="trg:TRUGW13939_07572"/>
<dbReference type="Proteomes" id="UP000509510">
    <property type="component" value="Chromosome IV"/>
</dbReference>
<dbReference type="GeneID" id="55995063"/>
<feature type="region of interest" description="Disordered" evidence="1">
    <location>
        <begin position="479"/>
        <end position="501"/>
    </location>
</feature>
<organism evidence="2 3">
    <name type="scientific">Talaromyces rugulosus</name>
    <name type="common">Penicillium rugulosum</name>
    <dbReference type="NCBI Taxonomy" id="121627"/>
    <lineage>
        <taxon>Eukaryota</taxon>
        <taxon>Fungi</taxon>
        <taxon>Dikarya</taxon>
        <taxon>Ascomycota</taxon>
        <taxon>Pezizomycotina</taxon>
        <taxon>Eurotiomycetes</taxon>
        <taxon>Eurotiomycetidae</taxon>
        <taxon>Eurotiales</taxon>
        <taxon>Trichocomaceae</taxon>
        <taxon>Talaromyces</taxon>
        <taxon>Talaromyces sect. Islandici</taxon>
    </lineage>
</organism>
<keyword evidence="3" id="KW-1185">Reference proteome</keyword>
<proteinExistence type="predicted"/>
<name>A0A7H8R2E8_TALRU</name>
<reference evidence="3" key="1">
    <citation type="submission" date="2020-06" db="EMBL/GenBank/DDBJ databases">
        <title>A chromosome-scale genome assembly of Talaromyces rugulosus W13939.</title>
        <authorList>
            <person name="Wang B."/>
            <person name="Guo L."/>
            <person name="Ye K."/>
            <person name="Wang L."/>
        </authorList>
    </citation>
    <scope>NUCLEOTIDE SEQUENCE [LARGE SCALE GENOMIC DNA]</scope>
    <source>
        <strain evidence="3">W13939</strain>
    </source>
</reference>
<dbReference type="EMBL" id="CP055901">
    <property type="protein sequence ID" value="QKX60427.1"/>
    <property type="molecule type" value="Genomic_DNA"/>
</dbReference>
<feature type="compositionally biased region" description="Polar residues" evidence="1">
    <location>
        <begin position="479"/>
        <end position="492"/>
    </location>
</feature>
<protein>
    <submittedName>
        <fullName evidence="2">Uncharacterized protein</fullName>
    </submittedName>
</protein>
<evidence type="ECO:0000256" key="1">
    <source>
        <dbReference type="SAM" id="MobiDB-lite"/>
    </source>
</evidence>
<evidence type="ECO:0000313" key="3">
    <source>
        <dbReference type="Proteomes" id="UP000509510"/>
    </source>
</evidence>
<evidence type="ECO:0000313" key="2">
    <source>
        <dbReference type="EMBL" id="QKX60427.1"/>
    </source>
</evidence>
<accession>A0A7H8R2E8</accession>
<gene>
    <name evidence="2" type="ORF">TRUGW13939_07572</name>
</gene>
<sequence>MPLPAPEVDFSPRAGFEGRTAYQLISKLLDLSSGHQQDILRPRISQYSFERILNPRLDRSARMMAVLRHAKFRRFVHLYCTTKYGEKNFSWSLICDIINSKLDMIWLPKLEEFLDFGAAIFQENMTFPSASGWEKIMGAEGQPHESLLLLFFPSGEIYYDETGKNYTDKQNYNLVLKYEKYNKLNDEASALIGDPGFRYRRSGFLTKLSDKAYVQVNKYVFKRSTLSEGGTRPWQGGITDSEYARRSRVLIENIWNEVAIRDYWKENSILLKQLKNFPIGVPRPSNKTEVENYMDRFNYDNWSHLVKMVIEHAGPCLAGPTDRFNDMIDGKGQGFSPSPRHERFVDDLFSQNNRASQLGTVLNNIVSRNKLAKRLKVSEEMWFYCELKSTMLNNVKFGMRSKYSTKEEQINIIKSTKLYNVGKDNLLGIAYILHENGIEVDVDNLHEDISKFDTSSDHDPEKSRKMRFQSAKLRTTRFSGDTVTTESRTPSPYSCARPKRKPRRAMARLGFRLGLESCIVVN</sequence>